<dbReference type="InterPro" id="IPR001041">
    <property type="entry name" value="2Fe-2S_ferredoxin-type"/>
</dbReference>
<evidence type="ECO:0000259" key="6">
    <source>
        <dbReference type="PROSITE" id="PS51085"/>
    </source>
</evidence>
<dbReference type="PROSITE" id="PS51085">
    <property type="entry name" value="2FE2S_FER_2"/>
    <property type="match status" value="1"/>
</dbReference>
<comment type="caution">
    <text evidence="7">The sequence shown here is derived from an EMBL/GenBank/DDBJ whole genome shotgun (WGS) entry which is preliminary data.</text>
</comment>
<dbReference type="PANTHER" id="PTHR44379:SF8">
    <property type="entry name" value="XANTHINE DEHYDROGENASE IRON-SULFUR-BINDING SUBUNIT XDHC-RELATED"/>
    <property type="match status" value="1"/>
</dbReference>
<dbReference type="FunFam" id="3.10.20.30:FF:000020">
    <property type="entry name" value="Xanthine dehydrogenase iron-sulfur subunit"/>
    <property type="match status" value="1"/>
</dbReference>
<dbReference type="InterPro" id="IPR051452">
    <property type="entry name" value="Diverse_Oxidoreductases"/>
</dbReference>
<evidence type="ECO:0000256" key="2">
    <source>
        <dbReference type="ARBA" id="ARBA00022723"/>
    </source>
</evidence>
<evidence type="ECO:0000256" key="1">
    <source>
        <dbReference type="ARBA" id="ARBA00022714"/>
    </source>
</evidence>
<evidence type="ECO:0000256" key="3">
    <source>
        <dbReference type="ARBA" id="ARBA00023002"/>
    </source>
</evidence>
<dbReference type="Gene3D" id="1.10.150.120">
    <property type="entry name" value="[2Fe-2S]-binding domain"/>
    <property type="match status" value="1"/>
</dbReference>
<dbReference type="Pfam" id="PF00111">
    <property type="entry name" value="Fer2"/>
    <property type="match status" value="1"/>
</dbReference>
<sequence>MSKHKISLTVNDEKHELEVSSNRNLLRVIREDLGLTGTNCSCERGDCGTCTILIDGVPTKSCLVLAVEADGREITTIEGLRENGELNPGQKAFIKHGAVQCGFCSPAFILTGHALLEENPNPTEDEVKEAIGGILCRCTGYRQIIDAILDAAKEYPRK</sequence>
<dbReference type="CDD" id="cd00207">
    <property type="entry name" value="fer2"/>
    <property type="match status" value="1"/>
</dbReference>
<keyword evidence="3" id="KW-0560">Oxidoreductase</keyword>
<feature type="domain" description="2Fe-2S ferredoxin-type" evidence="6">
    <location>
        <begin position="4"/>
        <end position="80"/>
    </location>
</feature>
<dbReference type="GO" id="GO:0051537">
    <property type="term" value="F:2 iron, 2 sulfur cluster binding"/>
    <property type="evidence" value="ECO:0007669"/>
    <property type="project" value="UniProtKB-KW"/>
</dbReference>
<dbReference type="Proteomes" id="UP000070035">
    <property type="component" value="Unassembled WGS sequence"/>
</dbReference>
<dbReference type="PROSITE" id="PS00197">
    <property type="entry name" value="2FE2S_FER_1"/>
    <property type="match status" value="1"/>
</dbReference>
<keyword evidence="1" id="KW-0001">2Fe-2S</keyword>
<dbReference type="PANTHER" id="PTHR44379">
    <property type="entry name" value="OXIDOREDUCTASE WITH IRON-SULFUR SUBUNIT"/>
    <property type="match status" value="1"/>
</dbReference>
<keyword evidence="4" id="KW-0408">Iron</keyword>
<dbReference type="GO" id="GO:0016491">
    <property type="term" value="F:oxidoreductase activity"/>
    <property type="evidence" value="ECO:0007669"/>
    <property type="project" value="UniProtKB-KW"/>
</dbReference>
<proteinExistence type="predicted"/>
<dbReference type="InterPro" id="IPR006058">
    <property type="entry name" value="2Fe2S_fd_BS"/>
</dbReference>
<keyword evidence="8" id="KW-1185">Reference proteome</keyword>
<evidence type="ECO:0000313" key="7">
    <source>
        <dbReference type="EMBL" id="KXB02348.1"/>
    </source>
</evidence>
<dbReference type="InterPro" id="IPR002888">
    <property type="entry name" value="2Fe-2S-bd"/>
</dbReference>
<keyword evidence="2" id="KW-0479">Metal-binding</keyword>
<dbReference type="SUPFAM" id="SSF47741">
    <property type="entry name" value="CO dehydrogenase ISP C-domain like"/>
    <property type="match status" value="1"/>
</dbReference>
<dbReference type="Pfam" id="PF01799">
    <property type="entry name" value="Fer2_2"/>
    <property type="match status" value="1"/>
</dbReference>
<evidence type="ECO:0000256" key="5">
    <source>
        <dbReference type="ARBA" id="ARBA00023014"/>
    </source>
</evidence>
<dbReference type="EMBL" id="LHXY01000005">
    <property type="protein sequence ID" value="KXB02348.1"/>
    <property type="molecule type" value="Genomic_DNA"/>
</dbReference>
<dbReference type="SUPFAM" id="SSF54292">
    <property type="entry name" value="2Fe-2S ferredoxin-like"/>
    <property type="match status" value="1"/>
</dbReference>
<dbReference type="GO" id="GO:0046872">
    <property type="term" value="F:metal ion binding"/>
    <property type="evidence" value="ECO:0007669"/>
    <property type="project" value="UniProtKB-KW"/>
</dbReference>
<dbReference type="AlphaFoldDB" id="A0A133V7C0"/>
<evidence type="ECO:0000313" key="8">
    <source>
        <dbReference type="Proteomes" id="UP000070035"/>
    </source>
</evidence>
<organism evidence="7 8">
    <name type="scientific">candidate division MSBL1 archaeon SCGC-AAA261F17</name>
    <dbReference type="NCBI Taxonomy" id="1698274"/>
    <lineage>
        <taxon>Archaea</taxon>
        <taxon>Methanobacteriati</taxon>
        <taxon>Methanobacteriota</taxon>
        <taxon>candidate division MSBL1</taxon>
    </lineage>
</organism>
<reference evidence="7 8" key="1">
    <citation type="journal article" date="2016" name="Sci. Rep.">
        <title>Metabolic traits of an uncultured archaeal lineage -MSBL1- from brine pools of the Red Sea.</title>
        <authorList>
            <person name="Mwirichia R."/>
            <person name="Alam I."/>
            <person name="Rashid M."/>
            <person name="Vinu M."/>
            <person name="Ba-Alawi W."/>
            <person name="Anthony Kamau A."/>
            <person name="Kamanda Ngugi D."/>
            <person name="Goker M."/>
            <person name="Klenk H.P."/>
            <person name="Bajic V."/>
            <person name="Stingl U."/>
        </authorList>
    </citation>
    <scope>NUCLEOTIDE SEQUENCE [LARGE SCALE GENOMIC DNA]</scope>
    <source>
        <strain evidence="7">SCGC-AAA261F17</strain>
    </source>
</reference>
<dbReference type="PATRIC" id="fig|1698274.3.peg.476"/>
<dbReference type="InterPro" id="IPR012675">
    <property type="entry name" value="Beta-grasp_dom_sf"/>
</dbReference>
<protein>
    <recommendedName>
        <fullName evidence="6">2Fe-2S ferredoxin-type domain-containing protein</fullName>
    </recommendedName>
</protein>
<accession>A0A133V7C0</accession>
<dbReference type="Gene3D" id="3.10.20.30">
    <property type="match status" value="1"/>
</dbReference>
<gene>
    <name evidence="7" type="ORF">AKJ44_00730</name>
</gene>
<dbReference type="InterPro" id="IPR036010">
    <property type="entry name" value="2Fe-2S_ferredoxin-like_sf"/>
</dbReference>
<name>A0A133V7C0_9EURY</name>
<dbReference type="InterPro" id="IPR036884">
    <property type="entry name" value="2Fe-2S-bd_dom_sf"/>
</dbReference>
<evidence type="ECO:0000256" key="4">
    <source>
        <dbReference type="ARBA" id="ARBA00023004"/>
    </source>
</evidence>
<keyword evidence="5" id="KW-0411">Iron-sulfur</keyword>